<dbReference type="RefSeq" id="WP_150950803.1">
    <property type="nucleotide sequence ID" value="NZ_VZRB01000015.1"/>
</dbReference>
<organism evidence="2 3">
    <name type="scientific">Streptomyces luteolifulvus</name>
    <dbReference type="NCBI Taxonomy" id="2615112"/>
    <lineage>
        <taxon>Bacteria</taxon>
        <taxon>Bacillati</taxon>
        <taxon>Actinomycetota</taxon>
        <taxon>Actinomycetes</taxon>
        <taxon>Kitasatosporales</taxon>
        <taxon>Streptomycetaceae</taxon>
        <taxon>Streptomyces</taxon>
    </lineage>
</organism>
<dbReference type="AlphaFoldDB" id="A0A6H9UYG1"/>
<evidence type="ECO:0000313" key="2">
    <source>
        <dbReference type="EMBL" id="KAB1144486.1"/>
    </source>
</evidence>
<evidence type="ECO:0000313" key="3">
    <source>
        <dbReference type="Proteomes" id="UP000442707"/>
    </source>
</evidence>
<dbReference type="EMBL" id="VZRB01000015">
    <property type="protein sequence ID" value="KAB1144486.1"/>
    <property type="molecule type" value="Genomic_DNA"/>
</dbReference>
<comment type="caution">
    <text evidence="2">The sequence shown here is derived from an EMBL/GenBank/DDBJ whole genome shotgun (WGS) entry which is preliminary data.</text>
</comment>
<name>A0A6H9UYG1_9ACTN</name>
<reference evidence="2 3" key="1">
    <citation type="submission" date="2019-09" db="EMBL/GenBank/DDBJ databases">
        <title>Screening of Novel Bioactive Compounds from Soil-Associated.</title>
        <authorList>
            <person name="Zhao S."/>
        </authorList>
    </citation>
    <scope>NUCLEOTIDE SEQUENCE [LARGE SCALE GENOMIC DNA]</scope>
    <source>
        <strain evidence="2 3">HIT-DPA4</strain>
    </source>
</reference>
<feature type="chain" id="PRO_5026036876" description="Secreted protein" evidence="1">
    <location>
        <begin position="27"/>
        <end position="171"/>
    </location>
</feature>
<keyword evidence="1" id="KW-0732">Signal</keyword>
<proteinExistence type="predicted"/>
<accession>A0A6H9UYG1</accession>
<gene>
    <name evidence="2" type="ORF">F7R91_21980</name>
</gene>
<dbReference type="Proteomes" id="UP000442707">
    <property type="component" value="Unassembled WGS sequence"/>
</dbReference>
<evidence type="ECO:0008006" key="4">
    <source>
        <dbReference type="Google" id="ProtNLM"/>
    </source>
</evidence>
<evidence type="ECO:0000256" key="1">
    <source>
        <dbReference type="SAM" id="SignalP"/>
    </source>
</evidence>
<feature type="signal peptide" evidence="1">
    <location>
        <begin position="1"/>
        <end position="26"/>
    </location>
</feature>
<keyword evidence="3" id="KW-1185">Reference proteome</keyword>
<protein>
    <recommendedName>
        <fullName evidence="4">Secreted protein</fullName>
    </recommendedName>
</protein>
<sequence length="171" mass="18706">MKKRHLAAPVAAALAIIGLSTPPAQAATYQCTDASQERRVSLPNKSDLDLSVSLCVFRTQYNEVYAQVVTNWSATTPAAAFGKKFDGFKVNARLEYRFSTGGVDYINKSHTCDFTASANDMWAATARCNSGDTPWDADLYWSADGQVQWDIDGDGKGWQEPWQLTGSPLLS</sequence>